<keyword evidence="2" id="KW-0560">Oxidoreductase</keyword>
<dbReference type="InterPro" id="IPR002347">
    <property type="entry name" value="SDR_fam"/>
</dbReference>
<evidence type="ECO:0000256" key="3">
    <source>
        <dbReference type="RuleBase" id="RU000363"/>
    </source>
</evidence>
<dbReference type="OrthoDB" id="9781689at2"/>
<dbReference type="Proteomes" id="UP000233293">
    <property type="component" value="Unassembled WGS sequence"/>
</dbReference>
<dbReference type="InterPro" id="IPR020904">
    <property type="entry name" value="Sc_DH/Rdtase_CS"/>
</dbReference>
<keyword evidence="5" id="KW-1185">Reference proteome</keyword>
<dbReference type="InterPro" id="IPR036291">
    <property type="entry name" value="NAD(P)-bd_dom_sf"/>
</dbReference>
<dbReference type="PRINTS" id="PR00081">
    <property type="entry name" value="GDHRDH"/>
</dbReference>
<protein>
    <submittedName>
        <fullName evidence="4">Short-chain dehydrogenase</fullName>
    </submittedName>
</protein>
<dbReference type="PANTHER" id="PTHR44196:SF1">
    <property type="entry name" value="DEHYDROGENASE_REDUCTASE SDR FAMILY MEMBER 7B"/>
    <property type="match status" value="1"/>
</dbReference>
<evidence type="ECO:0000256" key="2">
    <source>
        <dbReference type="ARBA" id="ARBA00023002"/>
    </source>
</evidence>
<dbReference type="RefSeq" id="WP_101253160.1">
    <property type="nucleotide sequence ID" value="NZ_PIUM01000039.1"/>
</dbReference>
<dbReference type="EMBL" id="PIUM01000039">
    <property type="protein sequence ID" value="PKU22048.1"/>
    <property type="molecule type" value="Genomic_DNA"/>
</dbReference>
<evidence type="ECO:0000313" key="5">
    <source>
        <dbReference type="Proteomes" id="UP000233293"/>
    </source>
</evidence>
<comment type="caution">
    <text evidence="4">The sequence shown here is derived from an EMBL/GenBank/DDBJ whole genome shotgun (WGS) entry which is preliminary data.</text>
</comment>
<dbReference type="Pfam" id="PF00106">
    <property type="entry name" value="adh_short"/>
    <property type="match status" value="1"/>
</dbReference>
<dbReference type="CDD" id="cd05233">
    <property type="entry name" value="SDR_c"/>
    <property type="match status" value="1"/>
</dbReference>
<gene>
    <name evidence="4" type="ORF">CWS72_23635</name>
</gene>
<dbReference type="PANTHER" id="PTHR44196">
    <property type="entry name" value="DEHYDROGENASE/REDUCTASE SDR FAMILY MEMBER 7B"/>
    <property type="match status" value="1"/>
</dbReference>
<dbReference type="GO" id="GO:0016491">
    <property type="term" value="F:oxidoreductase activity"/>
    <property type="evidence" value="ECO:0007669"/>
    <property type="project" value="UniProtKB-KW"/>
</dbReference>
<name>A0A2N3PNR4_9PROT</name>
<dbReference type="PROSITE" id="PS00061">
    <property type="entry name" value="ADH_SHORT"/>
    <property type="match status" value="1"/>
</dbReference>
<evidence type="ECO:0000313" key="4">
    <source>
        <dbReference type="EMBL" id="PKU22048.1"/>
    </source>
</evidence>
<organism evidence="4 5">
    <name type="scientific">Telmatospirillum siberiense</name>
    <dbReference type="NCBI Taxonomy" id="382514"/>
    <lineage>
        <taxon>Bacteria</taxon>
        <taxon>Pseudomonadati</taxon>
        <taxon>Pseudomonadota</taxon>
        <taxon>Alphaproteobacteria</taxon>
        <taxon>Rhodospirillales</taxon>
        <taxon>Rhodospirillaceae</taxon>
        <taxon>Telmatospirillum</taxon>
    </lineage>
</organism>
<dbReference type="PRINTS" id="PR00080">
    <property type="entry name" value="SDRFAMILY"/>
</dbReference>
<reference evidence="5" key="1">
    <citation type="submission" date="2017-12" db="EMBL/GenBank/DDBJ databases">
        <title>Draft genome sequence of Telmatospirillum siberiense 26-4b1T, an acidotolerant peatland alphaproteobacterium potentially involved in sulfur cycling.</title>
        <authorList>
            <person name="Hausmann B."/>
            <person name="Pjevac P."/>
            <person name="Schreck K."/>
            <person name="Herbold C.W."/>
            <person name="Daims H."/>
            <person name="Wagner M."/>
            <person name="Pester M."/>
            <person name="Loy A."/>
        </authorList>
    </citation>
    <scope>NUCLEOTIDE SEQUENCE [LARGE SCALE GENOMIC DNA]</scope>
    <source>
        <strain evidence="5">26-4b1</strain>
    </source>
</reference>
<dbReference type="Gene3D" id="3.40.50.720">
    <property type="entry name" value="NAD(P)-binding Rossmann-like Domain"/>
    <property type="match status" value="1"/>
</dbReference>
<dbReference type="AlphaFoldDB" id="A0A2N3PNR4"/>
<sequence length="265" mass="28031">MPLDDTVALITGAGSGIGRALARELARNGAHVLLVGRQAAALEETLALLAPPAYATVLVCDVTDPASIADLVDAVGSFRRLDLLINNAGIMVSGPASTEDAAARRQMIETNLLGPMELTQALLPLLRAAAPARIVNIGAMFGDIAFPYFCTYSATKFGLRGWSEALRRELAPSRIAVTYAAPGTTRTPAMEEFSAIADGLGITLDSPEKTAGLIVDGILRGARDIYPRGLERLFIPLQRLMPGLLDRILIRQMAKAQVGSPAETI</sequence>
<dbReference type="SUPFAM" id="SSF51735">
    <property type="entry name" value="NAD(P)-binding Rossmann-fold domains"/>
    <property type="match status" value="1"/>
</dbReference>
<comment type="similarity">
    <text evidence="1 3">Belongs to the short-chain dehydrogenases/reductases (SDR) family.</text>
</comment>
<evidence type="ECO:0000256" key="1">
    <source>
        <dbReference type="ARBA" id="ARBA00006484"/>
    </source>
</evidence>
<dbReference type="GO" id="GO:0016020">
    <property type="term" value="C:membrane"/>
    <property type="evidence" value="ECO:0007669"/>
    <property type="project" value="TreeGrafter"/>
</dbReference>
<proteinExistence type="inferred from homology"/>
<accession>A0A2N3PNR4</accession>